<accession>A0A0K2GA77</accession>
<reference evidence="17 18" key="1">
    <citation type="journal article" date="2015" name="Proc. Natl. Acad. Sci. U.S.A.">
        <title>Expanded metabolic versatility of ubiquitous nitrite-oxidizing bacteria from the genus Nitrospira.</title>
        <authorList>
            <person name="Koch H."/>
            <person name="Lucker S."/>
            <person name="Albertsen M."/>
            <person name="Kitzinger K."/>
            <person name="Herbold C."/>
            <person name="Spieck E."/>
            <person name="Nielsen P.H."/>
            <person name="Wagner M."/>
            <person name="Daims H."/>
        </authorList>
    </citation>
    <scope>NUCLEOTIDE SEQUENCE [LARGE SCALE GENOMIC DNA]</scope>
    <source>
        <strain evidence="17 18">NSP M-1</strain>
    </source>
</reference>
<dbReference type="STRING" id="42253.NITMOv2_1056"/>
<dbReference type="InterPro" id="IPR040442">
    <property type="entry name" value="Pyrv_kinase-like_dom_sf"/>
</dbReference>
<evidence type="ECO:0000259" key="15">
    <source>
        <dbReference type="Pfam" id="PF00224"/>
    </source>
</evidence>
<protein>
    <recommendedName>
        <fullName evidence="4 13">Pyruvate kinase</fullName>
        <ecNumber evidence="4 13">2.7.1.40</ecNumber>
    </recommendedName>
</protein>
<dbReference type="EC" id="2.7.1.40" evidence="4 13"/>
<dbReference type="GO" id="GO:0016301">
    <property type="term" value="F:kinase activity"/>
    <property type="evidence" value="ECO:0007669"/>
    <property type="project" value="UniProtKB-KW"/>
</dbReference>
<dbReference type="InterPro" id="IPR015795">
    <property type="entry name" value="Pyrv_Knase_C"/>
</dbReference>
<evidence type="ECO:0000256" key="2">
    <source>
        <dbReference type="ARBA" id="ARBA00004997"/>
    </source>
</evidence>
<keyword evidence="5 14" id="KW-0808">Transferase</keyword>
<keyword evidence="12 17" id="KW-0670">Pyruvate</keyword>
<evidence type="ECO:0000256" key="10">
    <source>
        <dbReference type="ARBA" id="ARBA00022842"/>
    </source>
</evidence>
<comment type="catalytic activity">
    <reaction evidence="14">
        <text>pyruvate + ATP = phosphoenolpyruvate + ADP + H(+)</text>
        <dbReference type="Rhea" id="RHEA:18157"/>
        <dbReference type="ChEBI" id="CHEBI:15361"/>
        <dbReference type="ChEBI" id="CHEBI:15378"/>
        <dbReference type="ChEBI" id="CHEBI:30616"/>
        <dbReference type="ChEBI" id="CHEBI:58702"/>
        <dbReference type="ChEBI" id="CHEBI:456216"/>
        <dbReference type="EC" id="2.7.1.40"/>
    </reaction>
</comment>
<comment type="pathway">
    <text evidence="2 14">Carbohydrate degradation; glycolysis; pyruvate from D-glyceraldehyde 3-phosphate: step 5/5.</text>
</comment>
<evidence type="ECO:0000256" key="4">
    <source>
        <dbReference type="ARBA" id="ARBA00012142"/>
    </source>
</evidence>
<dbReference type="UniPathway" id="UPA00109">
    <property type="reaction ID" value="UER00188"/>
</dbReference>
<dbReference type="SUPFAM" id="SSF52935">
    <property type="entry name" value="PK C-terminal domain-like"/>
    <property type="match status" value="1"/>
</dbReference>
<dbReference type="PANTHER" id="PTHR11817">
    <property type="entry name" value="PYRUVATE KINASE"/>
    <property type="match status" value="1"/>
</dbReference>
<dbReference type="PROSITE" id="PS00110">
    <property type="entry name" value="PYRUVATE_KINASE"/>
    <property type="match status" value="1"/>
</dbReference>
<keyword evidence="18" id="KW-1185">Reference proteome</keyword>
<evidence type="ECO:0000259" key="16">
    <source>
        <dbReference type="Pfam" id="PF02887"/>
    </source>
</evidence>
<dbReference type="InterPro" id="IPR001697">
    <property type="entry name" value="Pyr_Knase"/>
</dbReference>
<dbReference type="InterPro" id="IPR015806">
    <property type="entry name" value="Pyrv_Knase_insert_dom_sf"/>
</dbReference>
<dbReference type="FunFam" id="2.40.33.10:FF:000001">
    <property type="entry name" value="Pyruvate kinase"/>
    <property type="match status" value="1"/>
</dbReference>
<keyword evidence="10 14" id="KW-0460">Magnesium</keyword>
<dbReference type="InterPro" id="IPR011037">
    <property type="entry name" value="Pyrv_Knase-like_insert_dom_sf"/>
</dbReference>
<comment type="similarity">
    <text evidence="3 14">Belongs to the pyruvate kinase family.</text>
</comment>
<evidence type="ECO:0000256" key="8">
    <source>
        <dbReference type="ARBA" id="ARBA00022777"/>
    </source>
</evidence>
<comment type="cofactor">
    <cofactor evidence="1">
        <name>K(+)</name>
        <dbReference type="ChEBI" id="CHEBI:29103"/>
    </cofactor>
</comment>
<name>A0A0K2GA77_NITMO</name>
<dbReference type="SUPFAM" id="SSF50800">
    <property type="entry name" value="PK beta-barrel domain-like"/>
    <property type="match status" value="1"/>
</dbReference>
<evidence type="ECO:0000256" key="9">
    <source>
        <dbReference type="ARBA" id="ARBA00022840"/>
    </source>
</evidence>
<gene>
    <name evidence="17" type="primary">pykA</name>
    <name evidence="17" type="ORF">NITMOv2_1056</name>
</gene>
<evidence type="ECO:0000313" key="17">
    <source>
        <dbReference type="EMBL" id="ALA57487.1"/>
    </source>
</evidence>
<keyword evidence="6" id="KW-0479">Metal-binding</keyword>
<dbReference type="OrthoDB" id="9812123at2"/>
<organism evidence="17 18">
    <name type="scientific">Nitrospira moscoviensis</name>
    <dbReference type="NCBI Taxonomy" id="42253"/>
    <lineage>
        <taxon>Bacteria</taxon>
        <taxon>Pseudomonadati</taxon>
        <taxon>Nitrospirota</taxon>
        <taxon>Nitrospiria</taxon>
        <taxon>Nitrospirales</taxon>
        <taxon>Nitrospiraceae</taxon>
        <taxon>Nitrospira</taxon>
    </lineage>
</organism>
<dbReference type="InterPro" id="IPR015813">
    <property type="entry name" value="Pyrv/PenolPyrv_kinase-like_dom"/>
</dbReference>
<dbReference type="SUPFAM" id="SSF51621">
    <property type="entry name" value="Phosphoenolpyruvate/pyruvate domain"/>
    <property type="match status" value="1"/>
</dbReference>
<dbReference type="EMBL" id="CP011801">
    <property type="protein sequence ID" value="ALA57487.1"/>
    <property type="molecule type" value="Genomic_DNA"/>
</dbReference>
<evidence type="ECO:0000256" key="7">
    <source>
        <dbReference type="ARBA" id="ARBA00022741"/>
    </source>
</evidence>
<dbReference type="GO" id="GO:0004743">
    <property type="term" value="F:pyruvate kinase activity"/>
    <property type="evidence" value="ECO:0007669"/>
    <property type="project" value="UniProtKB-UniRule"/>
</dbReference>
<dbReference type="Pfam" id="PF02887">
    <property type="entry name" value="PK_C"/>
    <property type="match status" value="1"/>
</dbReference>
<feature type="domain" description="Pyruvate kinase barrel" evidence="15">
    <location>
        <begin position="1"/>
        <end position="333"/>
    </location>
</feature>
<dbReference type="Gene3D" id="3.20.20.60">
    <property type="entry name" value="Phosphoenolpyruvate-binding domains"/>
    <property type="match status" value="1"/>
</dbReference>
<dbReference type="NCBIfam" id="NF004978">
    <property type="entry name" value="PRK06354.1"/>
    <property type="match status" value="1"/>
</dbReference>
<dbReference type="GO" id="GO:0005524">
    <property type="term" value="F:ATP binding"/>
    <property type="evidence" value="ECO:0007669"/>
    <property type="project" value="UniProtKB-KW"/>
</dbReference>
<dbReference type="Pfam" id="PF00224">
    <property type="entry name" value="PK"/>
    <property type="match status" value="1"/>
</dbReference>
<dbReference type="NCBIfam" id="NF004491">
    <property type="entry name" value="PRK05826.1"/>
    <property type="match status" value="1"/>
</dbReference>
<dbReference type="RefSeq" id="WP_053378820.1">
    <property type="nucleotide sequence ID" value="NZ_CP011801.1"/>
</dbReference>
<evidence type="ECO:0000256" key="1">
    <source>
        <dbReference type="ARBA" id="ARBA00001958"/>
    </source>
</evidence>
<sequence length="482" mass="51322">MRKVKIVCTIGPASESLGQLDRLIDSGMDAARLNFSHGTHGSHAAAIKAVRRAADRRAAAVAIIQDLQGPRIRVGELPARTMALETGRSVRLTPEPATSDRAAAPPDRGCGGIDIPITYPHLARDLESGARILIDDGLIELQATRIASGCVECIVLTGGTITSHKGINLPGTRLRAPALTDKDRADIQFGIAQGVDYVALSFVGDGADVVAAKRLIADCGAEVPIIAKIERAEAVAGLDEILEEADGVMIARGDLGVEMGPEAVPLLQKRIIAEANRRRRLVITATQMLESMTHHPRPTRAEASDVANAIFDGTDAVMLSAETAVGRYPVETVQVMDRIIRAAEEGSERGVVHRRQVDAGDMSLPEAICTAASSAAGAISASAIVAFSELGRTARLISKQRPAAPIIAFTPFESVRRRMALYWGVRPQTMQQIAQTDERIDEAERRLKSEGLVKPGERIVILSGTRIGQPGGTNLVKLQEVG</sequence>
<dbReference type="InterPro" id="IPR018209">
    <property type="entry name" value="Pyrv_Knase_AS"/>
</dbReference>
<dbReference type="Gene3D" id="2.40.33.10">
    <property type="entry name" value="PK beta-barrel domain-like"/>
    <property type="match status" value="1"/>
</dbReference>
<dbReference type="InterPro" id="IPR015793">
    <property type="entry name" value="Pyrv_Knase_brl"/>
</dbReference>
<evidence type="ECO:0000256" key="14">
    <source>
        <dbReference type="RuleBase" id="RU000504"/>
    </source>
</evidence>
<keyword evidence="11 14" id="KW-0324">Glycolysis</keyword>
<evidence type="ECO:0000313" key="18">
    <source>
        <dbReference type="Proteomes" id="UP000069205"/>
    </source>
</evidence>
<keyword evidence="8 14" id="KW-0418">Kinase</keyword>
<dbReference type="GO" id="GO:0030955">
    <property type="term" value="F:potassium ion binding"/>
    <property type="evidence" value="ECO:0007669"/>
    <property type="project" value="UniProtKB-UniRule"/>
</dbReference>
<dbReference type="PATRIC" id="fig|42253.5.peg.1040"/>
<dbReference type="KEGG" id="nmv:NITMOv2_1056"/>
<dbReference type="InterPro" id="IPR036918">
    <property type="entry name" value="Pyrv_Knase_C_sf"/>
</dbReference>
<evidence type="ECO:0000256" key="12">
    <source>
        <dbReference type="ARBA" id="ARBA00023317"/>
    </source>
</evidence>
<feature type="domain" description="Pyruvate kinase C-terminal" evidence="16">
    <location>
        <begin position="366"/>
        <end position="477"/>
    </location>
</feature>
<dbReference type="GO" id="GO:0000287">
    <property type="term" value="F:magnesium ion binding"/>
    <property type="evidence" value="ECO:0007669"/>
    <property type="project" value="UniProtKB-UniRule"/>
</dbReference>
<proteinExistence type="inferred from homology"/>
<evidence type="ECO:0000256" key="5">
    <source>
        <dbReference type="ARBA" id="ARBA00022679"/>
    </source>
</evidence>
<dbReference type="Proteomes" id="UP000069205">
    <property type="component" value="Chromosome"/>
</dbReference>
<evidence type="ECO:0000256" key="6">
    <source>
        <dbReference type="ARBA" id="ARBA00022723"/>
    </source>
</evidence>
<dbReference type="NCBIfam" id="TIGR01064">
    <property type="entry name" value="pyruv_kin"/>
    <property type="match status" value="1"/>
</dbReference>
<dbReference type="AlphaFoldDB" id="A0A0K2GA77"/>
<evidence type="ECO:0000256" key="11">
    <source>
        <dbReference type="ARBA" id="ARBA00023152"/>
    </source>
</evidence>
<evidence type="ECO:0000256" key="3">
    <source>
        <dbReference type="ARBA" id="ARBA00008663"/>
    </source>
</evidence>
<dbReference type="Gene3D" id="3.40.1380.20">
    <property type="entry name" value="Pyruvate kinase, C-terminal domain"/>
    <property type="match status" value="1"/>
</dbReference>
<keyword evidence="9" id="KW-0067">ATP-binding</keyword>
<evidence type="ECO:0000256" key="13">
    <source>
        <dbReference type="NCBIfam" id="TIGR01064"/>
    </source>
</evidence>
<dbReference type="PRINTS" id="PR01050">
    <property type="entry name" value="PYRUVTKNASE"/>
</dbReference>
<keyword evidence="7" id="KW-0547">Nucleotide-binding</keyword>